<dbReference type="RefSeq" id="WP_068379200.1">
    <property type="nucleotide sequence ID" value="NZ_LSNE01000009.1"/>
</dbReference>
<evidence type="ECO:0000313" key="3">
    <source>
        <dbReference type="Proteomes" id="UP000070299"/>
    </source>
</evidence>
<proteinExistence type="predicted"/>
<dbReference type="PANTHER" id="PTHR41394:SF5">
    <property type="entry name" value="SLC41A_MGTE INTEGRAL MEMBRANE DOMAIN-CONTAINING PROTEIN"/>
    <property type="match status" value="1"/>
</dbReference>
<dbReference type="AlphaFoldDB" id="A0A148KN56"/>
<organism evidence="2 3">
    <name type="scientific">Paraglaciecola hydrolytica</name>
    <dbReference type="NCBI Taxonomy" id="1799789"/>
    <lineage>
        <taxon>Bacteria</taxon>
        <taxon>Pseudomonadati</taxon>
        <taxon>Pseudomonadota</taxon>
        <taxon>Gammaproteobacteria</taxon>
        <taxon>Alteromonadales</taxon>
        <taxon>Alteromonadaceae</taxon>
        <taxon>Paraglaciecola</taxon>
    </lineage>
</organism>
<dbReference type="SUPFAM" id="SSF54631">
    <property type="entry name" value="CBS-domain pair"/>
    <property type="match status" value="1"/>
</dbReference>
<comment type="caution">
    <text evidence="2">The sequence shown here is derived from an EMBL/GenBank/DDBJ whole genome shotgun (WGS) entry which is preliminary data.</text>
</comment>
<sequence>MTAAQLELSVHFLKVESQAAARQLELLAPEQACLLLQKSPVAAVVQVLRVMLPNVAAKILMLVPSANVFKWLEKLNAADVAAMLRYLDAEQRTQLVETLPRNKQALIKMLISYPEYSVGSLVETDVLILDEQMLVEDAMQRLKNKRHGYLQEIFIVNQSRQLMGKLALSQLFVLPSATLLHNVMQTQVNSIIASLDIVSAAELQYWKGTDTLAVINRKHEFVGVLHHHSLRHFLYRKDIQQNQNETVSADLVDIYGATFMSIMDLISPANTK</sequence>
<evidence type="ECO:0000313" key="2">
    <source>
        <dbReference type="EMBL" id="KXI27753.1"/>
    </source>
</evidence>
<reference evidence="3" key="1">
    <citation type="submission" date="2016-02" db="EMBL/GenBank/DDBJ databases">
        <authorList>
            <person name="Schultz-Johansen M."/>
            <person name="Glaring M.A."/>
            <person name="Bech P.K."/>
            <person name="Stougaard P."/>
        </authorList>
    </citation>
    <scope>NUCLEOTIDE SEQUENCE [LARGE SCALE GENOMIC DNA]</scope>
    <source>
        <strain evidence="3">S66</strain>
    </source>
</reference>
<dbReference type="STRING" id="1799789.AX660_19615"/>
<accession>A0A148KN56</accession>
<dbReference type="SUPFAM" id="SSF158791">
    <property type="entry name" value="MgtE N-terminal domain-like"/>
    <property type="match status" value="1"/>
</dbReference>
<evidence type="ECO:0000259" key="1">
    <source>
        <dbReference type="SMART" id="SM00924"/>
    </source>
</evidence>
<dbReference type="PANTHER" id="PTHR41394">
    <property type="entry name" value="MAGNESIUM TRANSPORTER MGTE"/>
    <property type="match status" value="1"/>
</dbReference>
<dbReference type="Proteomes" id="UP000070299">
    <property type="component" value="Unassembled WGS sequence"/>
</dbReference>
<dbReference type="Pfam" id="PF03448">
    <property type="entry name" value="MgtE_N"/>
    <property type="match status" value="1"/>
</dbReference>
<protein>
    <recommendedName>
        <fullName evidence="1">Magnesium transporter MgtE intracellular domain-containing protein</fullName>
    </recommendedName>
</protein>
<keyword evidence="3" id="KW-1185">Reference proteome</keyword>
<dbReference type="InterPro" id="IPR046342">
    <property type="entry name" value="CBS_dom_sf"/>
</dbReference>
<feature type="domain" description="Magnesium transporter MgtE intracellular" evidence="1">
    <location>
        <begin position="15"/>
        <end position="118"/>
    </location>
</feature>
<name>A0A148KN56_9ALTE</name>
<dbReference type="EMBL" id="LSNE01000009">
    <property type="protein sequence ID" value="KXI27753.1"/>
    <property type="molecule type" value="Genomic_DNA"/>
</dbReference>
<dbReference type="SMART" id="SM00924">
    <property type="entry name" value="MgtE_N"/>
    <property type="match status" value="1"/>
</dbReference>
<dbReference type="OrthoDB" id="6381600at2"/>
<dbReference type="InterPro" id="IPR006668">
    <property type="entry name" value="Mg_transptr_MgtE_intracell_dom"/>
</dbReference>
<dbReference type="Gene3D" id="3.10.580.10">
    <property type="entry name" value="CBS-domain"/>
    <property type="match status" value="1"/>
</dbReference>
<gene>
    <name evidence="2" type="ORF">AX660_19615</name>
</gene>